<dbReference type="Proteomes" id="UP001138708">
    <property type="component" value="Unassembled WGS sequence"/>
</dbReference>
<dbReference type="EMBL" id="JAAVUP010000020">
    <property type="protein sequence ID" value="NKE20148.1"/>
    <property type="molecule type" value="Genomic_DNA"/>
</dbReference>
<reference evidence="2" key="3">
    <citation type="journal article" date="2021" name="Syst. Appl. Microbiol.">
        <title>Roseomonas hellenica sp. nov., isolated from roots of wild-growing Alkanna tinctoria.</title>
        <authorList>
            <person name="Rat A."/>
            <person name="Naranjo H.D."/>
            <person name="Lebbe L."/>
            <person name="Cnockaert M."/>
            <person name="Krigas N."/>
            <person name="Grigoriadou K."/>
            <person name="Maloupa E."/>
            <person name="Willems A."/>
        </authorList>
    </citation>
    <scope>NUCLEOTIDE SEQUENCE</scope>
    <source>
        <strain evidence="2">LMG 31161</strain>
    </source>
</reference>
<name>A0A9X9WIL6_9PROT</name>
<protein>
    <submittedName>
        <fullName evidence="2">Uncharacterized protein</fullName>
    </submittedName>
</protein>
<evidence type="ECO:0000313" key="2">
    <source>
        <dbReference type="EMBL" id="MBR0660176.1"/>
    </source>
</evidence>
<proteinExistence type="predicted"/>
<organism evidence="2 5">
    <name type="scientific">Neoroseomonas oryzicola</name>
    <dbReference type="NCBI Taxonomy" id="535904"/>
    <lineage>
        <taxon>Bacteria</taxon>
        <taxon>Pseudomonadati</taxon>
        <taxon>Pseudomonadota</taxon>
        <taxon>Alphaproteobacteria</taxon>
        <taxon>Acetobacterales</taxon>
        <taxon>Acetobacteraceae</taxon>
        <taxon>Neoroseomonas</taxon>
    </lineage>
</organism>
<dbReference type="RefSeq" id="WP_168044065.1">
    <property type="nucleotide sequence ID" value="NZ_JAAEDK010000026.1"/>
</dbReference>
<sequence>MRFRRALILCTAGLVAMGAGVALDSRRADAASRRAVASAAAPFAPVPMHAWGSDMAGANRIPSGQAILPVLPGG</sequence>
<evidence type="ECO:0000313" key="4">
    <source>
        <dbReference type="Proteomes" id="UP000746741"/>
    </source>
</evidence>
<dbReference type="Proteomes" id="UP000746741">
    <property type="component" value="Unassembled WGS sequence"/>
</dbReference>
<reference evidence="2" key="1">
    <citation type="submission" date="2020-01" db="EMBL/GenBank/DDBJ databases">
        <authorList>
            <person name="Rat A."/>
        </authorList>
    </citation>
    <scope>NUCLEOTIDE SEQUENCE</scope>
    <source>
        <strain evidence="2">LMG 31161</strain>
    </source>
</reference>
<dbReference type="EMBL" id="JAAEDK010000026">
    <property type="protein sequence ID" value="MBR0660176.1"/>
    <property type="molecule type" value="Genomic_DNA"/>
</dbReference>
<evidence type="ECO:0000313" key="3">
    <source>
        <dbReference type="EMBL" id="NKE20148.1"/>
    </source>
</evidence>
<feature type="signal peptide" evidence="1">
    <location>
        <begin position="1"/>
        <end position="21"/>
    </location>
</feature>
<comment type="caution">
    <text evidence="2">The sequence shown here is derived from an EMBL/GenBank/DDBJ whole genome shotgun (WGS) entry which is preliminary data.</text>
</comment>
<dbReference type="AlphaFoldDB" id="A0A9X9WIL6"/>
<keyword evidence="1" id="KW-0732">Signal</keyword>
<evidence type="ECO:0000256" key="1">
    <source>
        <dbReference type="SAM" id="SignalP"/>
    </source>
</evidence>
<evidence type="ECO:0000313" key="5">
    <source>
        <dbReference type="Proteomes" id="UP001138708"/>
    </source>
</evidence>
<accession>A0A9X9WIL6</accession>
<gene>
    <name evidence="3" type="ORF">GWK15_24545</name>
    <name evidence="2" type="ORF">GXW75_13025</name>
</gene>
<reference evidence="3 4" key="2">
    <citation type="submission" date="2020-02" db="EMBL/GenBank/DDBJ databases">
        <authorList>
            <person name="Sun Q."/>
            <person name="Inoue M."/>
        </authorList>
    </citation>
    <scope>NUCLEOTIDE SEQUENCE [LARGE SCALE GENOMIC DNA]</scope>
    <source>
        <strain evidence="3 4">KCTC 22478</strain>
    </source>
</reference>
<keyword evidence="4" id="KW-1185">Reference proteome</keyword>
<feature type="chain" id="PRO_5040986379" evidence="1">
    <location>
        <begin position="22"/>
        <end position="74"/>
    </location>
</feature>